<evidence type="ECO:0000256" key="3">
    <source>
        <dbReference type="ARBA" id="ARBA00038502"/>
    </source>
</evidence>
<dbReference type="PROSITE" id="PS51186">
    <property type="entry name" value="GNAT"/>
    <property type="match status" value="1"/>
</dbReference>
<dbReference type="EMBL" id="JAFBFC010000013">
    <property type="protein sequence ID" value="MBM7705056.1"/>
    <property type="molecule type" value="Genomic_DNA"/>
</dbReference>
<evidence type="ECO:0000256" key="2">
    <source>
        <dbReference type="ARBA" id="ARBA00023315"/>
    </source>
</evidence>
<feature type="domain" description="N-acetyltransferase" evidence="4">
    <location>
        <begin position="9"/>
        <end position="180"/>
    </location>
</feature>
<dbReference type="PANTHER" id="PTHR43792">
    <property type="entry name" value="GNAT FAMILY, PUTATIVE (AFU_ORTHOLOGUE AFUA_3G00765)-RELATED-RELATED"/>
    <property type="match status" value="1"/>
</dbReference>
<name>A0ABS2QZZ8_9BACI</name>
<dbReference type="RefSeq" id="WP_205189040.1">
    <property type="nucleotide sequence ID" value="NZ_JAFBFC010000013.1"/>
</dbReference>
<evidence type="ECO:0000313" key="5">
    <source>
        <dbReference type="EMBL" id="MBM7705056.1"/>
    </source>
</evidence>
<dbReference type="PANTHER" id="PTHR43792:SF8">
    <property type="entry name" value="[RIBOSOMAL PROTEIN US5]-ALANINE N-ACETYLTRANSFERASE"/>
    <property type="match status" value="1"/>
</dbReference>
<keyword evidence="1" id="KW-0808">Transferase</keyword>
<accession>A0ABS2QZZ8</accession>
<reference evidence="5 6" key="1">
    <citation type="submission" date="2021-01" db="EMBL/GenBank/DDBJ databases">
        <title>Genomic Encyclopedia of Type Strains, Phase IV (KMG-IV): sequencing the most valuable type-strain genomes for metagenomic binning, comparative biology and taxonomic classification.</title>
        <authorList>
            <person name="Goeker M."/>
        </authorList>
    </citation>
    <scope>NUCLEOTIDE SEQUENCE [LARGE SCALE GENOMIC DNA]</scope>
    <source>
        <strain evidence="5 6">DSM 104297</strain>
    </source>
</reference>
<dbReference type="Proteomes" id="UP000809829">
    <property type="component" value="Unassembled WGS sequence"/>
</dbReference>
<gene>
    <name evidence="5" type="ORF">JOC83_003965</name>
</gene>
<dbReference type="InterPro" id="IPR000182">
    <property type="entry name" value="GNAT_dom"/>
</dbReference>
<organism evidence="5 6">
    <name type="scientific">Priestia iocasae</name>
    <dbReference type="NCBI Taxonomy" id="2291674"/>
    <lineage>
        <taxon>Bacteria</taxon>
        <taxon>Bacillati</taxon>
        <taxon>Bacillota</taxon>
        <taxon>Bacilli</taxon>
        <taxon>Bacillales</taxon>
        <taxon>Bacillaceae</taxon>
        <taxon>Priestia</taxon>
    </lineage>
</organism>
<dbReference type="InterPro" id="IPR016181">
    <property type="entry name" value="Acyl_CoA_acyltransferase"/>
</dbReference>
<proteinExistence type="inferred from homology"/>
<keyword evidence="6" id="KW-1185">Reference proteome</keyword>
<evidence type="ECO:0000313" key="6">
    <source>
        <dbReference type="Proteomes" id="UP000809829"/>
    </source>
</evidence>
<dbReference type="Pfam" id="PF13302">
    <property type="entry name" value="Acetyltransf_3"/>
    <property type="match status" value="1"/>
</dbReference>
<comment type="caution">
    <text evidence="5">The sequence shown here is derived from an EMBL/GenBank/DDBJ whole genome shotgun (WGS) entry which is preliminary data.</text>
</comment>
<sequence>MHSIESERLIIRPYYLSDYSQWLAQYEKRLPPQHKYDEGKLDMSICTSEWFQEFVEKNQASANEDRLYIFGVFHKERGTHIGAIDFSTLLRDDFQWARIGYQIHNHFWGQGYGKEAVKLALQLGIEQLNYHRIEAHINVDNDASIHLAESVGMTYECTRKKFIYEEDEWTDNLIYYINADRTN</sequence>
<dbReference type="InterPro" id="IPR051531">
    <property type="entry name" value="N-acetyltransferase"/>
</dbReference>
<keyword evidence="2" id="KW-0012">Acyltransferase</keyword>
<dbReference type="SUPFAM" id="SSF55729">
    <property type="entry name" value="Acyl-CoA N-acyltransferases (Nat)"/>
    <property type="match status" value="1"/>
</dbReference>
<comment type="similarity">
    <text evidence="3">Belongs to the acetyltransferase family. RimJ subfamily.</text>
</comment>
<protein>
    <submittedName>
        <fullName evidence="5">RimJ/RimL family protein N-acetyltransferase</fullName>
    </submittedName>
</protein>
<evidence type="ECO:0000259" key="4">
    <source>
        <dbReference type="PROSITE" id="PS51186"/>
    </source>
</evidence>
<dbReference type="Gene3D" id="3.40.630.30">
    <property type="match status" value="1"/>
</dbReference>
<evidence type="ECO:0000256" key="1">
    <source>
        <dbReference type="ARBA" id="ARBA00022679"/>
    </source>
</evidence>